<protein>
    <recommendedName>
        <fullName evidence="2">Haem-binding domain-containing protein</fullName>
    </recommendedName>
</protein>
<dbReference type="Proteomes" id="UP000632339">
    <property type="component" value="Unassembled WGS sequence"/>
</dbReference>
<dbReference type="Pfam" id="PF14376">
    <property type="entry name" value="Haem_bd"/>
    <property type="match status" value="1"/>
</dbReference>
<dbReference type="Gene3D" id="3.50.70.20">
    <property type="entry name" value="Cytochrome P460"/>
    <property type="match status" value="1"/>
</dbReference>
<name>A0ABQ2I0G6_9BACT</name>
<keyword evidence="1" id="KW-1133">Transmembrane helix</keyword>
<dbReference type="InterPro" id="IPR025992">
    <property type="entry name" value="Haem-bd"/>
</dbReference>
<accession>A0ABQ2I0G6</accession>
<keyword evidence="1" id="KW-0472">Membrane</keyword>
<dbReference type="RefSeq" id="WP_019942960.1">
    <property type="nucleotide sequence ID" value="NZ_BMLI01000001.1"/>
</dbReference>
<proteinExistence type="predicted"/>
<feature type="transmembrane region" description="Helical" evidence="1">
    <location>
        <begin position="12"/>
        <end position="29"/>
    </location>
</feature>
<dbReference type="SMART" id="SM01235">
    <property type="entry name" value="Haem_bd"/>
    <property type="match status" value="1"/>
</dbReference>
<keyword evidence="4" id="KW-1185">Reference proteome</keyword>
<sequence>MNALKRNRYRNAAAVVAGILFTSFVVLQVNSPTIENPSVTAEFHGPDEVTAILKRSCYDCHSNETNLRWYDKIAPFSYKVAADVEEARKRFNFSEWDSLPKADQEVKLWYIVNMIDAGRMPLPAYTAIHPSAKVTPAELTILKNYVTDLSRKHYAAGDTARIRQNPRVSNVPTSINGIRYFDDYKNWKVISSTGRPDNGTMRIIYGNDIAVKALENDQIRPWPDGAVIVKVVWNSQAPDADGNVKPGNFNNVQMMVRDAGKFSATEGWGFARFNGLDLKPVGTTATFATACINCHQLAGETGFVFDIPTKRVAGR</sequence>
<dbReference type="InterPro" id="IPR032033">
    <property type="entry name" value="Cytochrome_P460"/>
</dbReference>
<evidence type="ECO:0000256" key="1">
    <source>
        <dbReference type="SAM" id="Phobius"/>
    </source>
</evidence>
<evidence type="ECO:0000313" key="4">
    <source>
        <dbReference type="Proteomes" id="UP000632339"/>
    </source>
</evidence>
<dbReference type="EMBL" id="BMLI01000001">
    <property type="protein sequence ID" value="GGM95214.1"/>
    <property type="molecule type" value="Genomic_DNA"/>
</dbReference>
<evidence type="ECO:0000313" key="3">
    <source>
        <dbReference type="EMBL" id="GGM95214.1"/>
    </source>
</evidence>
<organism evidence="3 4">
    <name type="scientific">Dyadobacter beijingensis</name>
    <dbReference type="NCBI Taxonomy" id="365489"/>
    <lineage>
        <taxon>Bacteria</taxon>
        <taxon>Pseudomonadati</taxon>
        <taxon>Bacteroidota</taxon>
        <taxon>Cytophagia</taxon>
        <taxon>Cytophagales</taxon>
        <taxon>Spirosomataceae</taxon>
        <taxon>Dyadobacter</taxon>
    </lineage>
</organism>
<gene>
    <name evidence="3" type="ORF">GCM10010967_30790</name>
</gene>
<dbReference type="Pfam" id="PF16694">
    <property type="entry name" value="Cytochrome_P460"/>
    <property type="match status" value="1"/>
</dbReference>
<dbReference type="InterPro" id="IPR038142">
    <property type="entry name" value="Cytochrome_P460_sp"/>
</dbReference>
<dbReference type="CDD" id="cd20753">
    <property type="entry name" value="cyt_P460_Mc-like"/>
    <property type="match status" value="1"/>
</dbReference>
<feature type="domain" description="Haem-binding" evidence="2">
    <location>
        <begin position="21"/>
        <end position="150"/>
    </location>
</feature>
<evidence type="ECO:0000259" key="2">
    <source>
        <dbReference type="SMART" id="SM01235"/>
    </source>
</evidence>
<keyword evidence="1" id="KW-0812">Transmembrane</keyword>
<reference evidence="4" key="1">
    <citation type="journal article" date="2019" name="Int. J. Syst. Evol. Microbiol.">
        <title>The Global Catalogue of Microorganisms (GCM) 10K type strain sequencing project: providing services to taxonomists for standard genome sequencing and annotation.</title>
        <authorList>
            <consortium name="The Broad Institute Genomics Platform"/>
            <consortium name="The Broad Institute Genome Sequencing Center for Infectious Disease"/>
            <person name="Wu L."/>
            <person name="Ma J."/>
        </authorList>
    </citation>
    <scope>NUCLEOTIDE SEQUENCE [LARGE SCALE GENOMIC DNA]</scope>
    <source>
        <strain evidence="4">CGMCC 1.6375</strain>
    </source>
</reference>
<comment type="caution">
    <text evidence="3">The sequence shown here is derived from an EMBL/GenBank/DDBJ whole genome shotgun (WGS) entry which is preliminary data.</text>
</comment>